<evidence type="ECO:0000313" key="1">
    <source>
        <dbReference type="EMBL" id="SVB55825.1"/>
    </source>
</evidence>
<feature type="non-terminal residue" evidence="1">
    <location>
        <position position="1"/>
    </location>
</feature>
<dbReference type="EMBL" id="UINC01047049">
    <property type="protein sequence ID" value="SVB55825.1"/>
    <property type="molecule type" value="Genomic_DNA"/>
</dbReference>
<gene>
    <name evidence="1" type="ORF">METZ01_LOCUS208679</name>
</gene>
<sequence length="191" mass="19352">DDAVTSDKLANNIDIAGTLDATGLITADAGVSVTGNIDILAEGDLRLQDASGGQYAALQAPTTISSSYTLTLPADDGDADQVLSTNGSGVLDWVTSGGLYSEWVVAPAHHTVQASGEQIICNHASTGINVTLPAGVTGYTVTIKNVGAALVTVVRNGSEKINSVNENATMPTGNAAQLVWTGDAAIGWTVL</sequence>
<protein>
    <submittedName>
        <fullName evidence="1">Uncharacterized protein</fullName>
    </submittedName>
</protein>
<reference evidence="1" key="1">
    <citation type="submission" date="2018-05" db="EMBL/GenBank/DDBJ databases">
        <authorList>
            <person name="Lanie J.A."/>
            <person name="Ng W.-L."/>
            <person name="Kazmierczak K.M."/>
            <person name="Andrzejewski T.M."/>
            <person name="Davidsen T.M."/>
            <person name="Wayne K.J."/>
            <person name="Tettelin H."/>
            <person name="Glass J.I."/>
            <person name="Rusch D."/>
            <person name="Podicherti R."/>
            <person name="Tsui H.-C.T."/>
            <person name="Winkler M.E."/>
        </authorList>
    </citation>
    <scope>NUCLEOTIDE SEQUENCE</scope>
</reference>
<proteinExistence type="predicted"/>
<name>A0A382EZG2_9ZZZZ</name>
<dbReference type="AlphaFoldDB" id="A0A382EZG2"/>
<accession>A0A382EZG2</accession>
<organism evidence="1">
    <name type="scientific">marine metagenome</name>
    <dbReference type="NCBI Taxonomy" id="408172"/>
    <lineage>
        <taxon>unclassified sequences</taxon>
        <taxon>metagenomes</taxon>
        <taxon>ecological metagenomes</taxon>
    </lineage>
</organism>